<feature type="transmembrane region" description="Helical" evidence="9">
    <location>
        <begin position="308"/>
        <end position="328"/>
    </location>
</feature>
<dbReference type="InterPro" id="IPR032805">
    <property type="entry name" value="Wax_synthase_dom"/>
</dbReference>
<feature type="transmembrane region" description="Helical" evidence="9">
    <location>
        <begin position="164"/>
        <end position="189"/>
    </location>
</feature>
<dbReference type="GO" id="GO:0006629">
    <property type="term" value="P:lipid metabolic process"/>
    <property type="evidence" value="ECO:0007669"/>
    <property type="project" value="UniProtKB-KW"/>
</dbReference>
<evidence type="ECO:0000256" key="2">
    <source>
        <dbReference type="ARBA" id="ARBA00007282"/>
    </source>
</evidence>
<comment type="similarity">
    <text evidence="2">Belongs to the wax synthase family.</text>
</comment>
<evidence type="ECO:0000313" key="11">
    <source>
        <dbReference type="EMBL" id="KAA8520177.1"/>
    </source>
</evidence>
<accession>A0A5J4ZSP9</accession>
<dbReference type="OrthoDB" id="1077582at2759"/>
<sequence length="470" mass="52959">MEGEFNNFIVVWITVLASLCYCHAIGKLIPKGTIRVLAILPIICLFFYLPLNLTTIYLGSTTSFFIAWLANFKLLLLAFCEGPLSSNPPLPLSRFILIASLPIKIQNHPSPPNSEKPLNAEIKEHPSSQTTKECHKSPRNYATKVVLLATLLRIYSYREYINTKIIMLLYCFHIYFSLELLLAIVAALVRASAQLELEPQFDEPYLSSSLQDFWGKRWNLMVSSILRPTVYNPVRWVSTRLVGRKWAPLPSILATFLVSAMMHELIFYYVGRVKPTWEVTCFFVMHGLCLAAEICIKKAVNGKFRLSPVVSGPLVLVFVVVTGIWLFIPPILRCEADVRAGRETLAFVEFVKNVALVRASAQLELEPQFDEPYLFSSLQDFWGKRWNLMVSSILRPTVYNPFRSISTLLIAHVGGHLLLRHSWAVFGCGNLHKEGGERKILAASVVVGAVGACFRGGYRNLAVRSTDFTV</sequence>
<feature type="domain" description="Wax synthase" evidence="10">
    <location>
        <begin position="198"/>
        <end position="284"/>
    </location>
</feature>
<evidence type="ECO:0000313" key="12">
    <source>
        <dbReference type="Proteomes" id="UP000325577"/>
    </source>
</evidence>
<dbReference type="GO" id="GO:0016020">
    <property type="term" value="C:membrane"/>
    <property type="evidence" value="ECO:0007669"/>
    <property type="project" value="UniProtKB-SubCell"/>
</dbReference>
<keyword evidence="5 9" id="KW-1133">Transmembrane helix</keyword>
<name>A0A5J4ZSP9_9ASTE</name>
<dbReference type="Pfam" id="PF13813">
    <property type="entry name" value="MBOAT_2"/>
    <property type="match status" value="2"/>
</dbReference>
<dbReference type="GO" id="GO:0008374">
    <property type="term" value="F:O-acyltransferase activity"/>
    <property type="evidence" value="ECO:0007669"/>
    <property type="project" value="InterPro"/>
</dbReference>
<evidence type="ECO:0000256" key="9">
    <source>
        <dbReference type="SAM" id="Phobius"/>
    </source>
</evidence>
<gene>
    <name evidence="11" type="ORF">F0562_014433</name>
</gene>
<protein>
    <recommendedName>
        <fullName evidence="10">Wax synthase domain-containing protein</fullName>
    </recommendedName>
</protein>
<proteinExistence type="inferred from homology"/>
<evidence type="ECO:0000256" key="8">
    <source>
        <dbReference type="ARBA" id="ARBA00023315"/>
    </source>
</evidence>
<keyword evidence="12" id="KW-1185">Reference proteome</keyword>
<evidence type="ECO:0000256" key="5">
    <source>
        <dbReference type="ARBA" id="ARBA00022989"/>
    </source>
</evidence>
<feature type="transmembrane region" description="Helical" evidence="9">
    <location>
        <begin position="36"/>
        <end position="58"/>
    </location>
</feature>
<keyword evidence="4 9" id="KW-0812">Transmembrane</keyword>
<evidence type="ECO:0000256" key="1">
    <source>
        <dbReference type="ARBA" id="ARBA00004141"/>
    </source>
</evidence>
<feature type="domain" description="Wax synthase" evidence="10">
    <location>
        <begin position="366"/>
        <end position="407"/>
    </location>
</feature>
<dbReference type="Proteomes" id="UP000325577">
    <property type="component" value="Linkage Group LG6"/>
</dbReference>
<feature type="transmembrane region" description="Helical" evidence="9">
    <location>
        <begin position="6"/>
        <end position="24"/>
    </location>
</feature>
<organism evidence="11 12">
    <name type="scientific">Nyssa sinensis</name>
    <dbReference type="NCBI Taxonomy" id="561372"/>
    <lineage>
        <taxon>Eukaryota</taxon>
        <taxon>Viridiplantae</taxon>
        <taxon>Streptophyta</taxon>
        <taxon>Embryophyta</taxon>
        <taxon>Tracheophyta</taxon>
        <taxon>Spermatophyta</taxon>
        <taxon>Magnoliopsida</taxon>
        <taxon>eudicotyledons</taxon>
        <taxon>Gunneridae</taxon>
        <taxon>Pentapetalae</taxon>
        <taxon>asterids</taxon>
        <taxon>Cornales</taxon>
        <taxon>Nyssaceae</taxon>
        <taxon>Nyssa</taxon>
    </lineage>
</organism>
<evidence type="ECO:0000259" key="10">
    <source>
        <dbReference type="Pfam" id="PF13813"/>
    </source>
</evidence>
<dbReference type="AlphaFoldDB" id="A0A5J4ZSP9"/>
<reference evidence="11 12" key="1">
    <citation type="submission" date="2019-09" db="EMBL/GenBank/DDBJ databases">
        <title>A chromosome-level genome assembly of the Chinese tupelo Nyssa sinensis.</title>
        <authorList>
            <person name="Yang X."/>
            <person name="Kang M."/>
            <person name="Yang Y."/>
            <person name="Xiong H."/>
            <person name="Wang M."/>
            <person name="Zhang Z."/>
            <person name="Wang Z."/>
            <person name="Wu H."/>
            <person name="Ma T."/>
            <person name="Liu J."/>
            <person name="Xi Z."/>
        </authorList>
    </citation>
    <scope>NUCLEOTIDE SEQUENCE [LARGE SCALE GENOMIC DNA]</scope>
    <source>
        <strain evidence="11">J267</strain>
        <tissue evidence="11">Leaf</tissue>
    </source>
</reference>
<dbReference type="InterPro" id="IPR044851">
    <property type="entry name" value="Wax_synthase"/>
</dbReference>
<keyword evidence="7 9" id="KW-0472">Membrane</keyword>
<dbReference type="PANTHER" id="PTHR31595">
    <property type="entry name" value="LONG-CHAIN-ALCOHOL O-FATTY-ACYLTRANSFERASE 3-RELATED"/>
    <property type="match status" value="1"/>
</dbReference>
<evidence type="ECO:0000256" key="6">
    <source>
        <dbReference type="ARBA" id="ARBA00023098"/>
    </source>
</evidence>
<evidence type="ECO:0000256" key="4">
    <source>
        <dbReference type="ARBA" id="ARBA00022692"/>
    </source>
</evidence>
<feature type="transmembrane region" description="Helical" evidence="9">
    <location>
        <begin position="249"/>
        <end position="270"/>
    </location>
</feature>
<evidence type="ECO:0000256" key="3">
    <source>
        <dbReference type="ARBA" id="ARBA00022679"/>
    </source>
</evidence>
<evidence type="ECO:0000256" key="7">
    <source>
        <dbReference type="ARBA" id="ARBA00023136"/>
    </source>
</evidence>
<dbReference type="EMBL" id="CM018049">
    <property type="protein sequence ID" value="KAA8520177.1"/>
    <property type="molecule type" value="Genomic_DNA"/>
</dbReference>
<dbReference type="PANTHER" id="PTHR31595:SF38">
    <property type="entry name" value="MBOAT (MEMBRANE BOUND O-ACYL TRANSFERASE) FAMILY PROTEIN"/>
    <property type="match status" value="1"/>
</dbReference>
<keyword evidence="6" id="KW-0443">Lipid metabolism</keyword>
<keyword evidence="3" id="KW-0808">Transferase</keyword>
<keyword evidence="8" id="KW-0012">Acyltransferase</keyword>
<comment type="subcellular location">
    <subcellularLocation>
        <location evidence="1">Membrane</location>
        <topology evidence="1">Multi-pass membrane protein</topology>
    </subcellularLocation>
</comment>